<keyword evidence="2" id="KW-1185">Reference proteome</keyword>
<dbReference type="Proteomes" id="UP000823485">
    <property type="component" value="Unassembled WGS sequence"/>
</dbReference>
<name>A0ABS2R4Q4_9BACI</name>
<comment type="caution">
    <text evidence="1">The sequence shown here is derived from an EMBL/GenBank/DDBJ whole genome shotgun (WGS) entry which is preliminary data.</text>
</comment>
<dbReference type="RefSeq" id="WP_205178976.1">
    <property type="nucleotide sequence ID" value="NZ_JAFBFH010000008.1"/>
</dbReference>
<accession>A0ABS2R4Q4</accession>
<evidence type="ECO:0000313" key="1">
    <source>
        <dbReference type="EMBL" id="MBM7714591.1"/>
    </source>
</evidence>
<reference evidence="1 2" key="1">
    <citation type="submission" date="2021-01" db="EMBL/GenBank/DDBJ databases">
        <title>Genomic Encyclopedia of Type Strains, Phase IV (KMG-IV): sequencing the most valuable type-strain genomes for metagenomic binning, comparative biology and taxonomic classification.</title>
        <authorList>
            <person name="Goeker M."/>
        </authorList>
    </citation>
    <scope>NUCLEOTIDE SEQUENCE [LARGE SCALE GENOMIC DNA]</scope>
    <source>
        <strain evidence="1 2">DSM 105453</strain>
    </source>
</reference>
<evidence type="ECO:0000313" key="2">
    <source>
        <dbReference type="Proteomes" id="UP000823485"/>
    </source>
</evidence>
<sequence>MVNKAKEDIATAPHSFEAFFKKLIDYAGLFPPTQLPLEEAIHHYASYIHSCEAWMIGPFVCPASQLEKLEPYLELFSSEKPLAISALGRKAENERETIKLFKDDLASIEHFQLKHGTKVRVNQFELPLPSLNITAEFMNEVGKRSSRHHITCYCEFPIHKNDRFWEQKLAKTALLISQQNQSRFYSIGGKLRTGGIKASLIPDSNIVGSFIYHCKEHKVPVKFTAGLHHPVRLYRSEVQADMHGFVNVFVAGLMAYQHHLDKESITEILQEKDAKFFSFQNEKITWRHLEISTKEIMRLRKEYLHSYGSCSFETPRSEFKDLNMIERG</sequence>
<organism evidence="1 2">
    <name type="scientific">Siminovitchia thermophila</name>
    <dbReference type="NCBI Taxonomy" id="1245522"/>
    <lineage>
        <taxon>Bacteria</taxon>
        <taxon>Bacillati</taxon>
        <taxon>Bacillota</taxon>
        <taxon>Bacilli</taxon>
        <taxon>Bacillales</taxon>
        <taxon>Bacillaceae</taxon>
        <taxon>Siminovitchia</taxon>
    </lineage>
</organism>
<dbReference type="EMBL" id="JAFBFH010000008">
    <property type="protein sequence ID" value="MBM7714591.1"/>
    <property type="molecule type" value="Genomic_DNA"/>
</dbReference>
<gene>
    <name evidence="1" type="ORF">JOC94_001563</name>
</gene>
<proteinExistence type="predicted"/>
<protein>
    <submittedName>
        <fullName evidence="1">Uncharacterized protein</fullName>
    </submittedName>
</protein>